<dbReference type="AlphaFoldDB" id="A0A9D3Z110"/>
<organism evidence="1 2">
    <name type="scientific">Dreissena polymorpha</name>
    <name type="common">Zebra mussel</name>
    <name type="synonym">Mytilus polymorpha</name>
    <dbReference type="NCBI Taxonomy" id="45954"/>
    <lineage>
        <taxon>Eukaryota</taxon>
        <taxon>Metazoa</taxon>
        <taxon>Spiralia</taxon>
        <taxon>Lophotrochozoa</taxon>
        <taxon>Mollusca</taxon>
        <taxon>Bivalvia</taxon>
        <taxon>Autobranchia</taxon>
        <taxon>Heteroconchia</taxon>
        <taxon>Euheterodonta</taxon>
        <taxon>Imparidentia</taxon>
        <taxon>Neoheterodontei</taxon>
        <taxon>Myida</taxon>
        <taxon>Dreissenoidea</taxon>
        <taxon>Dreissenidae</taxon>
        <taxon>Dreissena</taxon>
    </lineage>
</organism>
<proteinExistence type="predicted"/>
<gene>
    <name evidence="1" type="ORF">DPMN_068138</name>
</gene>
<evidence type="ECO:0000313" key="2">
    <source>
        <dbReference type="Proteomes" id="UP000828390"/>
    </source>
</evidence>
<reference evidence="1" key="2">
    <citation type="submission" date="2020-11" db="EMBL/GenBank/DDBJ databases">
        <authorList>
            <person name="McCartney M.A."/>
            <person name="Auch B."/>
            <person name="Kono T."/>
            <person name="Mallez S."/>
            <person name="Becker A."/>
            <person name="Gohl D.M."/>
            <person name="Silverstein K.A.T."/>
            <person name="Koren S."/>
            <person name="Bechman K.B."/>
            <person name="Herman A."/>
            <person name="Abrahante J.E."/>
            <person name="Garbe J."/>
        </authorList>
    </citation>
    <scope>NUCLEOTIDE SEQUENCE</scope>
    <source>
        <strain evidence="1">Duluth1</strain>
        <tissue evidence="1">Whole animal</tissue>
    </source>
</reference>
<evidence type="ECO:0000313" key="1">
    <source>
        <dbReference type="EMBL" id="KAH3708681.1"/>
    </source>
</evidence>
<name>A0A9D3Z110_DREPO</name>
<comment type="caution">
    <text evidence="1">The sequence shown here is derived from an EMBL/GenBank/DDBJ whole genome shotgun (WGS) entry which is preliminary data.</text>
</comment>
<protein>
    <submittedName>
        <fullName evidence="1">Uncharacterized protein</fullName>
    </submittedName>
</protein>
<dbReference type="EMBL" id="JAIWYP010000014">
    <property type="protein sequence ID" value="KAH3708681.1"/>
    <property type="molecule type" value="Genomic_DNA"/>
</dbReference>
<keyword evidence="2" id="KW-1185">Reference proteome</keyword>
<reference evidence="1" key="1">
    <citation type="journal article" date="2019" name="bioRxiv">
        <title>The Genome of the Zebra Mussel, Dreissena polymorpha: A Resource for Invasive Species Research.</title>
        <authorList>
            <person name="McCartney M.A."/>
            <person name="Auch B."/>
            <person name="Kono T."/>
            <person name="Mallez S."/>
            <person name="Zhang Y."/>
            <person name="Obille A."/>
            <person name="Becker A."/>
            <person name="Abrahante J.E."/>
            <person name="Garbe J."/>
            <person name="Badalamenti J.P."/>
            <person name="Herman A."/>
            <person name="Mangelson H."/>
            <person name="Liachko I."/>
            <person name="Sullivan S."/>
            <person name="Sone E.D."/>
            <person name="Koren S."/>
            <person name="Silverstein K.A.T."/>
            <person name="Beckman K.B."/>
            <person name="Gohl D.M."/>
        </authorList>
    </citation>
    <scope>NUCLEOTIDE SEQUENCE</scope>
    <source>
        <strain evidence="1">Duluth1</strain>
        <tissue evidence="1">Whole animal</tissue>
    </source>
</reference>
<dbReference type="Proteomes" id="UP000828390">
    <property type="component" value="Unassembled WGS sequence"/>
</dbReference>
<accession>A0A9D3Z110</accession>
<sequence>MFIFNFEQWISCTVISPSLIQIFVGCSFRFLWGVGTAPQLDDIVKFHNLTRYEKSSCIPATLKHNSTYFSTVLAFNSALNSKPCNSSSDGGSSMQYCV</sequence>